<evidence type="ECO:0000256" key="7">
    <source>
        <dbReference type="SAM" id="SignalP"/>
    </source>
</evidence>
<feature type="signal peptide" evidence="7">
    <location>
        <begin position="1"/>
        <end position="21"/>
    </location>
</feature>
<dbReference type="SUPFAM" id="SSF75005">
    <property type="entry name" value="Arabinanase/levansucrase/invertase"/>
    <property type="match status" value="1"/>
</dbReference>
<name>A0A2V4C153_9FLAO</name>
<sequence>MQFLKSKILLLLFFLSLAVNAQQQKDNIKDGFYQNPIFTGDYPDPSIIRDGEDYYIVHSSFNYYPGLLIWTSKDLINWKPVTHALKKSVGSVWAPDLVKLNSKFYIYFPANETNYVVWADSINGPWSDPIDLKIGNIDPGHFTDDKGNRYLYFSNGSYVPLSKEGLAVSGESKQVYDGWKIPSEWSIECFCMEGPKVFKRGDYYYLTTAEGGTAGPATSHMVISARSKSPLGPWENSPHNPILRTNDTSEKWWSKGHATLIDDVKGNWWMVFHGYENGYYNMGRQTLLQPVEWTKDGWYKMKDDIKTEVPIKKPAGQNIKSNFTLSDTFTGTNLNPQWQFFDEFDSRRVTFSSNGIKIKGKGTGIGQSSPLLCTPSDHSYTADVEVQIEGNASAGLVLFYDTKLFTGIAFDKENIMAILRVWQFPTVKGVNKTHLFLRLEKKEQVVNMLYSINGKDWLKIENSAEVSYFNHNVQSGFMSLRLGLASVGEGSVTFRNFVYSPLK</sequence>
<dbReference type="EMBL" id="QJHL01000003">
    <property type="protein sequence ID" value="PXY44612.1"/>
    <property type="molecule type" value="Genomic_DNA"/>
</dbReference>
<organism evidence="9 10">
    <name type="scientific">Flavobacterium hydrophilum</name>
    <dbReference type="NCBI Taxonomy" id="2211445"/>
    <lineage>
        <taxon>Bacteria</taxon>
        <taxon>Pseudomonadati</taxon>
        <taxon>Bacteroidota</taxon>
        <taxon>Flavobacteriia</taxon>
        <taxon>Flavobacteriales</taxon>
        <taxon>Flavobacteriaceae</taxon>
        <taxon>Flavobacterium</taxon>
    </lineage>
</organism>
<feature type="active site" description="Proton donor" evidence="4">
    <location>
        <position position="193"/>
    </location>
</feature>
<dbReference type="InterPro" id="IPR013320">
    <property type="entry name" value="ConA-like_dom_sf"/>
</dbReference>
<evidence type="ECO:0000259" key="8">
    <source>
        <dbReference type="Pfam" id="PF17851"/>
    </source>
</evidence>
<keyword evidence="2 6" id="KW-0378">Hydrolase</keyword>
<dbReference type="GO" id="GO:0005975">
    <property type="term" value="P:carbohydrate metabolic process"/>
    <property type="evidence" value="ECO:0007669"/>
    <property type="project" value="InterPro"/>
</dbReference>
<dbReference type="InterPro" id="IPR006710">
    <property type="entry name" value="Glyco_hydro_43"/>
</dbReference>
<gene>
    <name evidence="9" type="ORF">DMB68_14215</name>
</gene>
<keyword evidence="10" id="KW-1185">Reference proteome</keyword>
<feature type="site" description="Important for catalytic activity, responsible for pKa modulation of the active site Glu and correct orientation of both the proton donor and substrate" evidence="5">
    <location>
        <position position="138"/>
    </location>
</feature>
<dbReference type="GO" id="GO:0004553">
    <property type="term" value="F:hydrolase activity, hydrolyzing O-glycosyl compounds"/>
    <property type="evidence" value="ECO:0007669"/>
    <property type="project" value="InterPro"/>
</dbReference>
<comment type="caution">
    <text evidence="9">The sequence shown here is derived from an EMBL/GenBank/DDBJ whole genome shotgun (WGS) entry which is preliminary data.</text>
</comment>
<feature type="active site" description="Proton acceptor" evidence="4">
    <location>
        <position position="44"/>
    </location>
</feature>
<dbReference type="InterPro" id="IPR041542">
    <property type="entry name" value="GH43_C2"/>
</dbReference>
<proteinExistence type="inferred from homology"/>
<evidence type="ECO:0000313" key="10">
    <source>
        <dbReference type="Proteomes" id="UP000247681"/>
    </source>
</evidence>
<dbReference type="PANTHER" id="PTHR42812:SF2">
    <property type="entry name" value="XYLOSIDASE_ARABINOSIDASE"/>
    <property type="match status" value="1"/>
</dbReference>
<feature type="chain" id="PRO_5015938996" evidence="7">
    <location>
        <begin position="22"/>
        <end position="503"/>
    </location>
</feature>
<accession>A0A2V4C153</accession>
<dbReference type="RefSeq" id="WP_110347338.1">
    <property type="nucleotide sequence ID" value="NZ_QJHL01000003.1"/>
</dbReference>
<keyword evidence="7" id="KW-0732">Signal</keyword>
<dbReference type="InterPro" id="IPR023296">
    <property type="entry name" value="Glyco_hydro_beta-prop_sf"/>
</dbReference>
<dbReference type="Gene3D" id="2.60.120.200">
    <property type="match status" value="1"/>
</dbReference>
<dbReference type="Proteomes" id="UP000247681">
    <property type="component" value="Unassembled WGS sequence"/>
</dbReference>
<dbReference type="Gene3D" id="2.115.10.20">
    <property type="entry name" value="Glycosyl hydrolase domain, family 43"/>
    <property type="match status" value="1"/>
</dbReference>
<dbReference type="Pfam" id="PF17851">
    <property type="entry name" value="GH43_C2"/>
    <property type="match status" value="1"/>
</dbReference>
<evidence type="ECO:0000256" key="2">
    <source>
        <dbReference type="ARBA" id="ARBA00022801"/>
    </source>
</evidence>
<comment type="similarity">
    <text evidence="1 6">Belongs to the glycosyl hydrolase 43 family.</text>
</comment>
<evidence type="ECO:0000256" key="5">
    <source>
        <dbReference type="PIRSR" id="PIRSR606710-2"/>
    </source>
</evidence>
<dbReference type="CDD" id="cd09002">
    <property type="entry name" value="GH43_XYL-like"/>
    <property type="match status" value="1"/>
</dbReference>
<evidence type="ECO:0000256" key="1">
    <source>
        <dbReference type="ARBA" id="ARBA00009865"/>
    </source>
</evidence>
<protein>
    <submittedName>
        <fullName evidence="9">Beta-xylosidase</fullName>
    </submittedName>
</protein>
<reference evidence="9 10" key="1">
    <citation type="submission" date="2018-05" db="EMBL/GenBank/DDBJ databases">
        <title>Flavobacterium sp. strain IMCC34758, incomplete genome.</title>
        <authorList>
            <person name="Joung Y."/>
        </authorList>
    </citation>
    <scope>NUCLEOTIDE SEQUENCE [LARGE SCALE GENOMIC DNA]</scope>
    <source>
        <strain evidence="9 10">IMCC34758</strain>
    </source>
</reference>
<dbReference type="PANTHER" id="PTHR42812">
    <property type="entry name" value="BETA-XYLOSIDASE"/>
    <property type="match status" value="1"/>
</dbReference>
<evidence type="ECO:0000256" key="6">
    <source>
        <dbReference type="RuleBase" id="RU361187"/>
    </source>
</evidence>
<evidence type="ECO:0000256" key="3">
    <source>
        <dbReference type="ARBA" id="ARBA00023295"/>
    </source>
</evidence>
<dbReference type="OrthoDB" id="9801455at2"/>
<dbReference type="Pfam" id="PF04616">
    <property type="entry name" value="Glyco_hydro_43"/>
    <property type="match status" value="1"/>
</dbReference>
<evidence type="ECO:0000256" key="4">
    <source>
        <dbReference type="PIRSR" id="PIRSR606710-1"/>
    </source>
</evidence>
<dbReference type="InterPro" id="IPR051795">
    <property type="entry name" value="Glycosyl_Hydrlase_43"/>
</dbReference>
<feature type="domain" description="Beta-xylosidase C-terminal Concanavalin A-like" evidence="8">
    <location>
        <begin position="326"/>
        <end position="492"/>
    </location>
</feature>
<dbReference type="SUPFAM" id="SSF49899">
    <property type="entry name" value="Concanavalin A-like lectins/glucanases"/>
    <property type="match status" value="1"/>
</dbReference>
<dbReference type="AlphaFoldDB" id="A0A2V4C153"/>
<keyword evidence="3 6" id="KW-0326">Glycosidase</keyword>
<evidence type="ECO:0000313" key="9">
    <source>
        <dbReference type="EMBL" id="PXY44612.1"/>
    </source>
</evidence>